<evidence type="ECO:0008006" key="3">
    <source>
        <dbReference type="Google" id="ProtNLM"/>
    </source>
</evidence>
<dbReference type="RefSeq" id="WP_344958950.1">
    <property type="nucleotide sequence ID" value="NZ_BAABCX010000004.1"/>
</dbReference>
<gene>
    <name evidence="1" type="ORF">GCM10022394_27170</name>
</gene>
<sequence length="191" mass="22875">MFGKSRSDISDYLTHWTKDTDNRTAFENLLSIIKEGVLIGGCQHIKGQYNCVCFTEAPKDIFKECRTRYSKYGIQVPKWWVYGKGGRPVIYQSEDEYYLLDASIRWRHVTYDFPGPDFTWEREWRVRADELVFDIDDIRIIILDDVDESIILDEHDSREREYMEYCAHMLGEYSYLSYPAREFPYGIEFYE</sequence>
<accession>A0ABP6W6F1</accession>
<keyword evidence="2" id="KW-1185">Reference proteome</keyword>
<proteinExistence type="predicted"/>
<reference evidence="2" key="1">
    <citation type="journal article" date="2019" name="Int. J. Syst. Evol. Microbiol.">
        <title>The Global Catalogue of Microorganisms (GCM) 10K type strain sequencing project: providing services to taxonomists for standard genome sequencing and annotation.</title>
        <authorList>
            <consortium name="The Broad Institute Genomics Platform"/>
            <consortium name="The Broad Institute Genome Sequencing Center for Infectious Disease"/>
            <person name="Wu L."/>
            <person name="Ma J."/>
        </authorList>
    </citation>
    <scope>NUCLEOTIDE SEQUENCE [LARGE SCALE GENOMIC DNA]</scope>
    <source>
        <strain evidence="2">JCM 17110</strain>
    </source>
</reference>
<evidence type="ECO:0000313" key="2">
    <source>
        <dbReference type="Proteomes" id="UP001500795"/>
    </source>
</evidence>
<name>A0ABP6W6F1_9GAMM</name>
<dbReference type="EMBL" id="BAABCX010000004">
    <property type="protein sequence ID" value="GAA3545745.1"/>
    <property type="molecule type" value="Genomic_DNA"/>
</dbReference>
<organism evidence="1 2">
    <name type="scientific">Zobellella aerophila</name>
    <dbReference type="NCBI Taxonomy" id="870480"/>
    <lineage>
        <taxon>Bacteria</taxon>
        <taxon>Pseudomonadati</taxon>
        <taxon>Pseudomonadota</taxon>
        <taxon>Gammaproteobacteria</taxon>
        <taxon>Aeromonadales</taxon>
        <taxon>Aeromonadaceae</taxon>
        <taxon>Zobellella</taxon>
    </lineage>
</organism>
<comment type="caution">
    <text evidence="1">The sequence shown here is derived from an EMBL/GenBank/DDBJ whole genome shotgun (WGS) entry which is preliminary data.</text>
</comment>
<evidence type="ECO:0000313" key="1">
    <source>
        <dbReference type="EMBL" id="GAA3545745.1"/>
    </source>
</evidence>
<dbReference type="Proteomes" id="UP001500795">
    <property type="component" value="Unassembled WGS sequence"/>
</dbReference>
<protein>
    <recommendedName>
        <fullName evidence="3">DUF402 domain-containing protein</fullName>
    </recommendedName>
</protein>